<evidence type="ECO:0000313" key="3">
    <source>
        <dbReference type="Proteomes" id="UP000238937"/>
    </source>
</evidence>
<feature type="domain" description="2-oxoacid dehydrogenase acyltransferase catalytic" evidence="1">
    <location>
        <begin position="34"/>
        <end position="138"/>
    </location>
</feature>
<accession>A0A2T1GE28</accession>
<keyword evidence="2" id="KW-0012">Acyltransferase</keyword>
<dbReference type="EMBL" id="PVWO01000168">
    <property type="protein sequence ID" value="PSB55724.1"/>
    <property type="molecule type" value="Genomic_DNA"/>
</dbReference>
<dbReference type="Proteomes" id="UP000238937">
    <property type="component" value="Unassembled WGS sequence"/>
</dbReference>
<comment type="caution">
    <text evidence="2">The sequence shown here is derived from an EMBL/GenBank/DDBJ whole genome shotgun (WGS) entry which is preliminary data.</text>
</comment>
<dbReference type="GO" id="GO:0016746">
    <property type="term" value="F:acyltransferase activity"/>
    <property type="evidence" value="ECO:0007669"/>
    <property type="project" value="UniProtKB-KW"/>
</dbReference>
<dbReference type="OrthoDB" id="9805770at2"/>
<keyword evidence="3" id="KW-1185">Reference proteome</keyword>
<evidence type="ECO:0000313" key="2">
    <source>
        <dbReference type="EMBL" id="PSB55724.1"/>
    </source>
</evidence>
<reference evidence="2 3" key="1">
    <citation type="submission" date="2018-03" db="EMBL/GenBank/DDBJ databases">
        <title>The ancient ancestry and fast evolution of plastids.</title>
        <authorList>
            <person name="Moore K.R."/>
            <person name="Magnabosco C."/>
            <person name="Momper L."/>
            <person name="Gold D.A."/>
            <person name="Bosak T."/>
            <person name="Fournier G.P."/>
        </authorList>
    </citation>
    <scope>NUCLEOTIDE SEQUENCE [LARGE SCALE GENOMIC DNA]</scope>
    <source>
        <strain evidence="2 3">CCALA 037</strain>
    </source>
</reference>
<dbReference type="Pfam" id="PF00198">
    <property type="entry name" value="2-oxoacid_dh"/>
    <property type="match status" value="2"/>
</dbReference>
<dbReference type="SUPFAM" id="SSF52777">
    <property type="entry name" value="CoA-dependent acyltransferases"/>
    <property type="match status" value="1"/>
</dbReference>
<keyword evidence="2" id="KW-0808">Transferase</keyword>
<protein>
    <submittedName>
        <fullName evidence="2">Dihydrolipoamide acyltransferase</fullName>
    </submittedName>
</protein>
<evidence type="ECO:0000259" key="1">
    <source>
        <dbReference type="Pfam" id="PF00198"/>
    </source>
</evidence>
<feature type="domain" description="2-oxoacid dehydrogenase acyltransferase catalytic" evidence="1">
    <location>
        <begin position="188"/>
        <end position="266"/>
    </location>
</feature>
<dbReference type="RefSeq" id="WP_106305785.1">
    <property type="nucleotide sequence ID" value="NZ_PVWO01000168.1"/>
</dbReference>
<dbReference type="InterPro" id="IPR023213">
    <property type="entry name" value="CAT-like_dom_sf"/>
</dbReference>
<name>A0A2T1GE28_9CYAN</name>
<sequence>MEPVDLIGSFETRNFPSFRNPTIDTLNWGRHRHHIPILVEIDVTAARAAIHALKVKMGKGISFTGWIVKCLAQAVSEHKYVHALRNGKRQLVIFDDVDVSIVIERAVAGEKLPMPYIIRKANEKTLARIHAEIRTAQTSPVEVETVQLGSTQTAWLTQIFMLLPQFVRDLLFWQPLFRDPFRIKRMMGTVSVTAVGMFGGGGMSWGIPIGIHPLLIAVGGIAKRPGVIDNRMEIREYVGMTVMFDHDVTDGAPVARFMKRLQELMTSGYGLETAPMGDIHDPIDPQIEA</sequence>
<proteinExistence type="predicted"/>
<dbReference type="InterPro" id="IPR001078">
    <property type="entry name" value="2-oxoacid_DH_actylTfrase"/>
</dbReference>
<gene>
    <name evidence="2" type="ORF">C7B77_14130</name>
</gene>
<organism evidence="2 3">
    <name type="scientific">Chamaesiphon polymorphus CCALA 037</name>
    <dbReference type="NCBI Taxonomy" id="2107692"/>
    <lineage>
        <taxon>Bacteria</taxon>
        <taxon>Bacillati</taxon>
        <taxon>Cyanobacteriota</taxon>
        <taxon>Cyanophyceae</taxon>
        <taxon>Gomontiellales</taxon>
        <taxon>Chamaesiphonaceae</taxon>
        <taxon>Chamaesiphon</taxon>
    </lineage>
</organism>
<dbReference type="AlphaFoldDB" id="A0A2T1GE28"/>
<dbReference type="Gene3D" id="3.30.559.10">
    <property type="entry name" value="Chloramphenicol acetyltransferase-like domain"/>
    <property type="match status" value="1"/>
</dbReference>